<sequence>MKSKLLTNALGSENVREESNSDKLALLLPNLFCGHLQKIELKPTDVESSIIITTAKVRNIGLDMHKKT</sequence>
<accession>A0AA36ASZ4</accession>
<organism evidence="1 2">
    <name type="scientific">Octopus vulgaris</name>
    <name type="common">Common octopus</name>
    <dbReference type="NCBI Taxonomy" id="6645"/>
    <lineage>
        <taxon>Eukaryota</taxon>
        <taxon>Metazoa</taxon>
        <taxon>Spiralia</taxon>
        <taxon>Lophotrochozoa</taxon>
        <taxon>Mollusca</taxon>
        <taxon>Cephalopoda</taxon>
        <taxon>Coleoidea</taxon>
        <taxon>Octopodiformes</taxon>
        <taxon>Octopoda</taxon>
        <taxon>Incirrata</taxon>
        <taxon>Octopodidae</taxon>
        <taxon>Octopus</taxon>
    </lineage>
</organism>
<dbReference type="AlphaFoldDB" id="A0AA36ASZ4"/>
<dbReference type="Proteomes" id="UP001162480">
    <property type="component" value="Chromosome 4"/>
</dbReference>
<protein>
    <submittedName>
        <fullName evidence="1">Uncharacterized protein</fullName>
    </submittedName>
</protein>
<gene>
    <name evidence="1" type="ORF">OCTVUL_1B010024</name>
</gene>
<evidence type="ECO:0000313" key="1">
    <source>
        <dbReference type="EMBL" id="CAI9721539.1"/>
    </source>
</evidence>
<keyword evidence="2" id="KW-1185">Reference proteome</keyword>
<evidence type="ECO:0000313" key="2">
    <source>
        <dbReference type="Proteomes" id="UP001162480"/>
    </source>
</evidence>
<proteinExistence type="predicted"/>
<reference evidence="1" key="1">
    <citation type="submission" date="2023-08" db="EMBL/GenBank/DDBJ databases">
        <authorList>
            <person name="Alioto T."/>
            <person name="Alioto T."/>
            <person name="Gomez Garrido J."/>
        </authorList>
    </citation>
    <scope>NUCLEOTIDE SEQUENCE</scope>
</reference>
<name>A0AA36ASZ4_OCTVU</name>
<dbReference type="EMBL" id="OX597817">
    <property type="protein sequence ID" value="CAI9721539.1"/>
    <property type="molecule type" value="Genomic_DNA"/>
</dbReference>